<dbReference type="Pfam" id="PF02104">
    <property type="entry name" value="SURF1"/>
    <property type="match status" value="1"/>
</dbReference>
<evidence type="ECO:0000313" key="8">
    <source>
        <dbReference type="Proteomes" id="UP000249396"/>
    </source>
</evidence>
<accession>A0A2W4QXM6</accession>
<keyword evidence="3 6" id="KW-0812">Transmembrane</keyword>
<evidence type="ECO:0000256" key="1">
    <source>
        <dbReference type="ARBA" id="ARBA00004370"/>
    </source>
</evidence>
<dbReference type="Proteomes" id="UP000249396">
    <property type="component" value="Unassembled WGS sequence"/>
</dbReference>
<gene>
    <name evidence="7" type="ORF">DM484_20270</name>
</gene>
<evidence type="ECO:0000256" key="3">
    <source>
        <dbReference type="ARBA" id="ARBA00022692"/>
    </source>
</evidence>
<reference evidence="7 8" key="1">
    <citation type="journal article" date="2018" name="Aquat. Microb. Ecol.">
        <title>Gammaproteobacterial methanotrophs dominate.</title>
        <authorList>
            <person name="Rissanen A.J."/>
            <person name="Saarenheimo J."/>
            <person name="Tiirola M."/>
            <person name="Peura S."/>
            <person name="Aalto S.L."/>
            <person name="Karvinen A."/>
            <person name="Nykanen H."/>
        </authorList>
    </citation>
    <scope>NUCLEOTIDE SEQUENCE [LARGE SCALE GENOMIC DNA]</scope>
    <source>
        <strain evidence="7">AMbin10</strain>
    </source>
</reference>
<protein>
    <recommendedName>
        <fullName evidence="6">SURF1-like protein</fullName>
    </recommendedName>
</protein>
<dbReference type="CDD" id="cd06662">
    <property type="entry name" value="SURF1"/>
    <property type="match status" value="1"/>
</dbReference>
<keyword evidence="6" id="KW-1003">Cell membrane</keyword>
<dbReference type="GO" id="GO:0005886">
    <property type="term" value="C:plasma membrane"/>
    <property type="evidence" value="ECO:0007669"/>
    <property type="project" value="UniProtKB-SubCell"/>
</dbReference>
<dbReference type="PANTHER" id="PTHR23427:SF2">
    <property type="entry name" value="SURFEIT LOCUS PROTEIN 1"/>
    <property type="match status" value="1"/>
</dbReference>
<evidence type="ECO:0000313" key="7">
    <source>
        <dbReference type="EMBL" id="PZN74839.1"/>
    </source>
</evidence>
<keyword evidence="5 6" id="KW-0472">Membrane</keyword>
<comment type="caution">
    <text evidence="6">Lacks conserved residue(s) required for the propagation of feature annotation.</text>
</comment>
<feature type="transmembrane region" description="Helical" evidence="6">
    <location>
        <begin position="196"/>
        <end position="215"/>
    </location>
</feature>
<organism evidence="7 8">
    <name type="scientific">Candidatus Methylumidiphilus alinenensis</name>
    <dbReference type="NCBI Taxonomy" id="2202197"/>
    <lineage>
        <taxon>Bacteria</taxon>
        <taxon>Pseudomonadati</taxon>
        <taxon>Pseudomonadota</taxon>
        <taxon>Gammaproteobacteria</taxon>
        <taxon>Methylococcales</taxon>
        <taxon>Candidatus Methylumidiphilus</taxon>
    </lineage>
</organism>
<dbReference type="PROSITE" id="PS50895">
    <property type="entry name" value="SURF1"/>
    <property type="match status" value="1"/>
</dbReference>
<evidence type="ECO:0000256" key="5">
    <source>
        <dbReference type="ARBA" id="ARBA00023136"/>
    </source>
</evidence>
<comment type="subcellular location">
    <subcellularLocation>
        <location evidence="6">Cell membrane</location>
        <topology evidence="6">Multi-pass membrane protein</topology>
    </subcellularLocation>
    <subcellularLocation>
        <location evidence="1">Membrane</location>
    </subcellularLocation>
</comment>
<dbReference type="PANTHER" id="PTHR23427">
    <property type="entry name" value="SURFEIT LOCUS PROTEIN"/>
    <property type="match status" value="1"/>
</dbReference>
<dbReference type="InterPro" id="IPR045214">
    <property type="entry name" value="Surf1/Surf4"/>
</dbReference>
<evidence type="ECO:0000256" key="4">
    <source>
        <dbReference type="ARBA" id="ARBA00022989"/>
    </source>
</evidence>
<evidence type="ECO:0000256" key="6">
    <source>
        <dbReference type="RuleBase" id="RU363076"/>
    </source>
</evidence>
<keyword evidence="4 6" id="KW-1133">Transmembrane helix</keyword>
<sequence>MPLFVSLGFWQLHRAGEKEAMMEQRERQSGEPVLASGSESWAVEANRYRRIELTGEFDLEHQFLLDNQLFNQQPGYRVLTPLRIAGIQAAVLVNRGWLPVGKDRTRFPDLAIKQAKAHFVGVIDKLPSVGFKLKGAENPSSGWPSMVQVANIERLSERLGYRLLPYQVLLPPDADYGYARDWKIASLRPETSRGYALQWFSFALAVLILYVWYGFKPKI</sequence>
<dbReference type="InterPro" id="IPR002994">
    <property type="entry name" value="Surf1/Shy1"/>
</dbReference>
<proteinExistence type="inferred from homology"/>
<comment type="caution">
    <text evidence="7">The sequence shown here is derived from an EMBL/GenBank/DDBJ whole genome shotgun (WGS) entry which is preliminary data.</text>
</comment>
<dbReference type="AlphaFoldDB" id="A0A2W4QXM6"/>
<dbReference type="EMBL" id="QJPH01000412">
    <property type="protein sequence ID" value="PZN74839.1"/>
    <property type="molecule type" value="Genomic_DNA"/>
</dbReference>
<comment type="similarity">
    <text evidence="2 6">Belongs to the SURF1 family.</text>
</comment>
<name>A0A2W4QXM6_9GAMM</name>
<evidence type="ECO:0000256" key="2">
    <source>
        <dbReference type="ARBA" id="ARBA00007165"/>
    </source>
</evidence>